<evidence type="ECO:0000259" key="23">
    <source>
        <dbReference type="PROSITE" id="PS50026"/>
    </source>
</evidence>
<dbReference type="PIRSF" id="PIRSF000641">
    <property type="entry name" value="SRK"/>
    <property type="match status" value="1"/>
</dbReference>
<dbReference type="Proteomes" id="UP001367508">
    <property type="component" value="Unassembled WGS sequence"/>
</dbReference>
<dbReference type="SMART" id="SM00220">
    <property type="entry name" value="S_TKc"/>
    <property type="match status" value="1"/>
</dbReference>
<evidence type="ECO:0000256" key="6">
    <source>
        <dbReference type="ARBA" id="ARBA00022692"/>
    </source>
</evidence>
<evidence type="ECO:0000256" key="10">
    <source>
        <dbReference type="ARBA" id="ARBA00022840"/>
    </source>
</evidence>
<comment type="caution">
    <text evidence="26">The sequence shown here is derived from an EMBL/GenBank/DDBJ whole genome shotgun (WGS) entry which is preliminary data.</text>
</comment>
<dbReference type="Gene3D" id="1.10.510.10">
    <property type="entry name" value="Transferase(Phosphotransferase) domain 1"/>
    <property type="match status" value="1"/>
</dbReference>
<evidence type="ECO:0000259" key="25">
    <source>
        <dbReference type="PROSITE" id="PS50948"/>
    </source>
</evidence>
<keyword evidence="12 21" id="KW-0472">Membrane</keyword>
<dbReference type="InterPro" id="IPR011009">
    <property type="entry name" value="Kinase-like_dom_sf"/>
</dbReference>
<feature type="domain" description="EGF-like" evidence="23">
    <location>
        <begin position="283"/>
        <end position="319"/>
    </location>
</feature>
<evidence type="ECO:0000313" key="26">
    <source>
        <dbReference type="EMBL" id="KAK7350018.1"/>
    </source>
</evidence>
<dbReference type="Pfam" id="PF08276">
    <property type="entry name" value="PAN_2"/>
    <property type="match status" value="1"/>
</dbReference>
<dbReference type="FunFam" id="3.30.200.20:FF:000145">
    <property type="entry name" value="receptor-like serine/threonine-protein kinase SD1-8"/>
    <property type="match status" value="1"/>
</dbReference>
<dbReference type="CDD" id="cd14066">
    <property type="entry name" value="STKc_IRAK"/>
    <property type="match status" value="1"/>
</dbReference>
<keyword evidence="8 18" id="KW-0547">Nucleotide-binding</keyword>
<comment type="subcellular location">
    <subcellularLocation>
        <location evidence="1">Cell membrane</location>
        <topology evidence="1">Single-pass type I membrane protein</topology>
    </subcellularLocation>
</comment>
<keyword evidence="7" id="KW-0732">Signal</keyword>
<evidence type="ECO:0000256" key="15">
    <source>
        <dbReference type="ARBA" id="ARBA00023180"/>
    </source>
</evidence>
<dbReference type="Pfam" id="PF01453">
    <property type="entry name" value="B_lectin"/>
    <property type="match status" value="1"/>
</dbReference>
<evidence type="ECO:0000256" key="13">
    <source>
        <dbReference type="ARBA" id="ARBA00023157"/>
    </source>
</evidence>
<comment type="caution">
    <text evidence="19">Lacks conserved residue(s) required for the propagation of feature annotation.</text>
</comment>
<dbReference type="PROSITE" id="PS50948">
    <property type="entry name" value="PAN"/>
    <property type="match status" value="1"/>
</dbReference>
<evidence type="ECO:0000259" key="22">
    <source>
        <dbReference type="PROSITE" id="PS50011"/>
    </source>
</evidence>
<feature type="domain" description="Bulb-type lectin" evidence="24">
    <location>
        <begin position="28"/>
        <end position="147"/>
    </location>
</feature>
<feature type="domain" description="Apple" evidence="25">
    <location>
        <begin position="338"/>
        <end position="420"/>
    </location>
</feature>
<dbReference type="EC" id="2.7.11.1" evidence="18"/>
<dbReference type="PROSITE" id="PS00108">
    <property type="entry name" value="PROTEIN_KINASE_ST"/>
    <property type="match status" value="1"/>
</dbReference>
<comment type="similarity">
    <text evidence="18">Belongs to the protein kinase superfamily. Ser/Thr protein kinase family.</text>
</comment>
<dbReference type="Pfam" id="PF07714">
    <property type="entry name" value="PK_Tyr_Ser-Thr"/>
    <property type="match status" value="1"/>
</dbReference>
<evidence type="ECO:0000256" key="20">
    <source>
        <dbReference type="SAM" id="MobiDB-lite"/>
    </source>
</evidence>
<dbReference type="InterPro" id="IPR036426">
    <property type="entry name" value="Bulb-type_lectin_dom_sf"/>
</dbReference>
<keyword evidence="27" id="KW-1185">Reference proteome</keyword>
<dbReference type="InterPro" id="IPR001245">
    <property type="entry name" value="Ser-Thr/Tyr_kinase_cat_dom"/>
</dbReference>
<dbReference type="CDD" id="cd00054">
    <property type="entry name" value="EGF_CA"/>
    <property type="match status" value="1"/>
</dbReference>
<evidence type="ECO:0000256" key="7">
    <source>
        <dbReference type="ARBA" id="ARBA00022729"/>
    </source>
</evidence>
<keyword evidence="6 21" id="KW-0812">Transmembrane</keyword>
<protein>
    <recommendedName>
        <fullName evidence="18">Receptor-like serine/threonine-protein kinase</fullName>
        <ecNumber evidence="18">2.7.11.1</ecNumber>
    </recommendedName>
</protein>
<evidence type="ECO:0000313" key="27">
    <source>
        <dbReference type="Proteomes" id="UP001367508"/>
    </source>
</evidence>
<dbReference type="GO" id="GO:0005524">
    <property type="term" value="F:ATP binding"/>
    <property type="evidence" value="ECO:0007669"/>
    <property type="project" value="UniProtKB-KW"/>
</dbReference>
<keyword evidence="9 18" id="KW-0418">Kinase</keyword>
<dbReference type="AlphaFoldDB" id="A0AAN9MEV3"/>
<dbReference type="InterPro" id="IPR000858">
    <property type="entry name" value="S_locus_glycoprot_dom"/>
</dbReference>
<evidence type="ECO:0000256" key="19">
    <source>
        <dbReference type="PROSITE-ProRule" id="PRU00076"/>
    </source>
</evidence>
<dbReference type="SMART" id="SM00108">
    <property type="entry name" value="B_lectin"/>
    <property type="match status" value="1"/>
</dbReference>
<dbReference type="PANTHER" id="PTHR27002">
    <property type="entry name" value="RECEPTOR-LIKE SERINE/THREONINE-PROTEIN KINASE SD1-8"/>
    <property type="match status" value="1"/>
</dbReference>
<proteinExistence type="inferred from homology"/>
<name>A0AAN9MEV3_CANGL</name>
<evidence type="ECO:0000256" key="17">
    <source>
        <dbReference type="ARBA" id="ARBA00048679"/>
    </source>
</evidence>
<dbReference type="FunFam" id="1.10.510.10:FF:000060">
    <property type="entry name" value="G-type lectin S-receptor-like serine/threonine-protein kinase"/>
    <property type="match status" value="1"/>
</dbReference>
<evidence type="ECO:0000256" key="8">
    <source>
        <dbReference type="ARBA" id="ARBA00022741"/>
    </source>
</evidence>
<keyword evidence="15" id="KW-0325">Glycoprotein</keyword>
<sequence>MGFPCQINHLLIVLHIFCSFYLCLSSVDDTITSTRPIRDLETISSNNSDFKLGFFSPENSTHRYVAIWYLSESYVIWIANRDQPLNDSSGVLKIHKDGNLVVLNGKESVIWSTNVSIGATNTSAQLDDSGNLILRDDKSGTTIWDSFTHPTDAAVAQMKIAANRITGKKIEYVSRKSSSDPSSGYFTGSLERLDAPEVFFWYNKTKPYWRTGPWNGRVFLGSPRMLTEYLYGWRLDHDDDGTVYLTYSFADPSAFGILSLTPYGTLKLVRFLNKKEVLTLEVDQNECDMYGKCGPFGSCDNSTTPICSCFEGFEARNPEQWKNKNWTSGCMRKVPLNCGNMKNGSDVEHDEFLVYHNMKVPDFAERSDGNQDKCRTDCLANCSCLGYAYDSYVGCMYWNKDMIDLQKFPYGGVDLFIRVPSQLLVTGKKGREYKALSISIIGTIGTLTIAVGGAYLLWRTCTPKHTGNQPQNLITGDQNQIKLDELPLFDFEKLAIATNNFHFGNMLGKGGFGPVYKGQLEDGQEIAVKRLSKASGQGLEEFMNEVVVVSKLQHRNLVRLLGCCVERDEQMLVYEFMPNKSLDSFLFDPLRRKAVDWKKRFNIIEGIARGILYLHRDSRLRIIHRDLKASNILLDGEMNPKISDFGLARIVKCDDDEANTRRVVGTYGYMPPEYAMEGLFSEKSDVYSFGVLLLEIVSGRRNTSFYNHEQSLSLVGFAWKLWNEGNVMSLIDPEIWDPMFESSMLRCIHIGLLCVEELTKERPTISTVVLMLISEITHLPSPRQVAFVQKQNCRSSESSQKSQSSSNNNVTISEIQGR</sequence>
<comment type="catalytic activity">
    <reaction evidence="16 18">
        <text>L-threonyl-[protein] + ATP = O-phospho-L-threonyl-[protein] + ADP + H(+)</text>
        <dbReference type="Rhea" id="RHEA:46608"/>
        <dbReference type="Rhea" id="RHEA-COMP:11060"/>
        <dbReference type="Rhea" id="RHEA-COMP:11605"/>
        <dbReference type="ChEBI" id="CHEBI:15378"/>
        <dbReference type="ChEBI" id="CHEBI:30013"/>
        <dbReference type="ChEBI" id="CHEBI:30616"/>
        <dbReference type="ChEBI" id="CHEBI:61977"/>
        <dbReference type="ChEBI" id="CHEBI:456216"/>
        <dbReference type="EC" id="2.7.11.1"/>
    </reaction>
</comment>
<dbReference type="GO" id="GO:0048544">
    <property type="term" value="P:recognition of pollen"/>
    <property type="evidence" value="ECO:0007669"/>
    <property type="project" value="InterPro"/>
</dbReference>
<dbReference type="InterPro" id="IPR001480">
    <property type="entry name" value="Bulb-type_lectin_dom"/>
</dbReference>
<keyword evidence="3 18" id="KW-0723">Serine/threonine-protein kinase</keyword>
<keyword evidence="5 18" id="KW-0808">Transferase</keyword>
<feature type="transmembrane region" description="Helical" evidence="21">
    <location>
        <begin position="435"/>
        <end position="458"/>
    </location>
</feature>
<keyword evidence="11 21" id="KW-1133">Transmembrane helix</keyword>
<gene>
    <name evidence="26" type="ORF">VNO77_08034</name>
</gene>
<dbReference type="InterPro" id="IPR000719">
    <property type="entry name" value="Prot_kinase_dom"/>
</dbReference>
<dbReference type="SUPFAM" id="SSF56112">
    <property type="entry name" value="Protein kinase-like (PK-like)"/>
    <property type="match status" value="1"/>
</dbReference>
<dbReference type="InterPro" id="IPR003609">
    <property type="entry name" value="Pan_app"/>
</dbReference>
<evidence type="ECO:0000256" key="5">
    <source>
        <dbReference type="ARBA" id="ARBA00022679"/>
    </source>
</evidence>
<dbReference type="GO" id="GO:0005886">
    <property type="term" value="C:plasma membrane"/>
    <property type="evidence" value="ECO:0007669"/>
    <property type="project" value="UniProtKB-SubCell"/>
</dbReference>
<evidence type="ECO:0000256" key="3">
    <source>
        <dbReference type="ARBA" id="ARBA00022527"/>
    </source>
</evidence>
<reference evidence="26 27" key="1">
    <citation type="submission" date="2024-01" db="EMBL/GenBank/DDBJ databases">
        <title>The genomes of 5 underutilized Papilionoideae crops provide insights into root nodulation and disease resistanc.</title>
        <authorList>
            <person name="Jiang F."/>
        </authorList>
    </citation>
    <scope>NUCLEOTIDE SEQUENCE [LARGE SCALE GENOMIC DNA]</scope>
    <source>
        <strain evidence="26">LVBAO_FW01</strain>
        <tissue evidence="26">Leaves</tissue>
    </source>
</reference>
<evidence type="ECO:0000259" key="24">
    <source>
        <dbReference type="PROSITE" id="PS50927"/>
    </source>
</evidence>
<keyword evidence="4 19" id="KW-0245">EGF-like domain</keyword>
<evidence type="ECO:0000256" key="21">
    <source>
        <dbReference type="SAM" id="Phobius"/>
    </source>
</evidence>
<dbReference type="Pfam" id="PF00954">
    <property type="entry name" value="S_locus_glycop"/>
    <property type="match status" value="1"/>
</dbReference>
<evidence type="ECO:0000256" key="18">
    <source>
        <dbReference type="PIRNR" id="PIRNR000641"/>
    </source>
</evidence>
<evidence type="ECO:0000256" key="14">
    <source>
        <dbReference type="ARBA" id="ARBA00023170"/>
    </source>
</evidence>
<keyword evidence="13" id="KW-1015">Disulfide bond</keyword>
<accession>A0AAN9MEV3</accession>
<feature type="domain" description="Protein kinase" evidence="22">
    <location>
        <begin position="501"/>
        <end position="777"/>
    </location>
</feature>
<feature type="region of interest" description="Disordered" evidence="20">
    <location>
        <begin position="796"/>
        <end position="818"/>
    </location>
</feature>
<evidence type="ECO:0000256" key="9">
    <source>
        <dbReference type="ARBA" id="ARBA00022777"/>
    </source>
</evidence>
<dbReference type="InterPro" id="IPR000742">
    <property type="entry name" value="EGF"/>
</dbReference>
<dbReference type="PROSITE" id="PS50927">
    <property type="entry name" value="BULB_LECTIN"/>
    <property type="match status" value="1"/>
</dbReference>
<evidence type="ECO:0000256" key="1">
    <source>
        <dbReference type="ARBA" id="ARBA00004251"/>
    </source>
</evidence>
<dbReference type="FunFam" id="2.90.10.10:FF:000001">
    <property type="entry name" value="G-type lectin S-receptor-like serine/threonine-protein kinase"/>
    <property type="match status" value="1"/>
</dbReference>
<dbReference type="PROSITE" id="PS50026">
    <property type="entry name" value="EGF_3"/>
    <property type="match status" value="1"/>
</dbReference>
<organism evidence="26 27">
    <name type="scientific">Canavalia gladiata</name>
    <name type="common">Sword bean</name>
    <name type="synonym">Dolichos gladiatus</name>
    <dbReference type="NCBI Taxonomy" id="3824"/>
    <lineage>
        <taxon>Eukaryota</taxon>
        <taxon>Viridiplantae</taxon>
        <taxon>Streptophyta</taxon>
        <taxon>Embryophyta</taxon>
        <taxon>Tracheophyta</taxon>
        <taxon>Spermatophyta</taxon>
        <taxon>Magnoliopsida</taxon>
        <taxon>eudicotyledons</taxon>
        <taxon>Gunneridae</taxon>
        <taxon>Pentapetalae</taxon>
        <taxon>rosids</taxon>
        <taxon>fabids</taxon>
        <taxon>Fabales</taxon>
        <taxon>Fabaceae</taxon>
        <taxon>Papilionoideae</taxon>
        <taxon>50 kb inversion clade</taxon>
        <taxon>NPAAA clade</taxon>
        <taxon>indigoferoid/millettioid clade</taxon>
        <taxon>Phaseoleae</taxon>
        <taxon>Canavalia</taxon>
    </lineage>
</organism>
<dbReference type="GO" id="GO:0004674">
    <property type="term" value="F:protein serine/threonine kinase activity"/>
    <property type="evidence" value="ECO:0007669"/>
    <property type="project" value="UniProtKB-KW"/>
</dbReference>
<dbReference type="CDD" id="cd01098">
    <property type="entry name" value="PAN_AP_plant"/>
    <property type="match status" value="1"/>
</dbReference>
<dbReference type="SMART" id="SM00473">
    <property type="entry name" value="PAN_AP"/>
    <property type="match status" value="1"/>
</dbReference>
<comment type="catalytic activity">
    <reaction evidence="17 18">
        <text>L-seryl-[protein] + ATP = O-phospho-L-seryl-[protein] + ADP + H(+)</text>
        <dbReference type="Rhea" id="RHEA:17989"/>
        <dbReference type="Rhea" id="RHEA-COMP:9863"/>
        <dbReference type="Rhea" id="RHEA-COMP:11604"/>
        <dbReference type="ChEBI" id="CHEBI:15378"/>
        <dbReference type="ChEBI" id="CHEBI:29999"/>
        <dbReference type="ChEBI" id="CHEBI:30616"/>
        <dbReference type="ChEBI" id="CHEBI:83421"/>
        <dbReference type="ChEBI" id="CHEBI:456216"/>
        <dbReference type="EC" id="2.7.11.1"/>
    </reaction>
</comment>
<evidence type="ECO:0000256" key="2">
    <source>
        <dbReference type="ARBA" id="ARBA00022475"/>
    </source>
</evidence>
<dbReference type="Gene3D" id="3.30.200.20">
    <property type="entry name" value="Phosphorylase Kinase, domain 1"/>
    <property type="match status" value="1"/>
</dbReference>
<dbReference type="EMBL" id="JAYMYQ010000002">
    <property type="protein sequence ID" value="KAK7350018.1"/>
    <property type="molecule type" value="Genomic_DNA"/>
</dbReference>
<dbReference type="Gene3D" id="2.90.10.10">
    <property type="entry name" value="Bulb-type lectin domain"/>
    <property type="match status" value="1"/>
</dbReference>
<feature type="transmembrane region" description="Helical" evidence="21">
    <location>
        <begin position="6"/>
        <end position="24"/>
    </location>
</feature>
<dbReference type="PROSITE" id="PS50011">
    <property type="entry name" value="PROTEIN_KINASE_DOM"/>
    <property type="match status" value="1"/>
</dbReference>
<dbReference type="CDD" id="cd00028">
    <property type="entry name" value="B_lectin"/>
    <property type="match status" value="1"/>
</dbReference>
<evidence type="ECO:0000256" key="16">
    <source>
        <dbReference type="ARBA" id="ARBA00047899"/>
    </source>
</evidence>
<dbReference type="SUPFAM" id="SSF51110">
    <property type="entry name" value="alpha-D-mannose-specific plant lectins"/>
    <property type="match status" value="1"/>
</dbReference>
<dbReference type="InterPro" id="IPR008271">
    <property type="entry name" value="Ser/Thr_kinase_AS"/>
</dbReference>
<evidence type="ECO:0000256" key="11">
    <source>
        <dbReference type="ARBA" id="ARBA00022989"/>
    </source>
</evidence>
<evidence type="ECO:0000256" key="4">
    <source>
        <dbReference type="ARBA" id="ARBA00022536"/>
    </source>
</evidence>
<dbReference type="PANTHER" id="PTHR27002:SF1082">
    <property type="entry name" value="OS06G0693000 PROTEIN"/>
    <property type="match status" value="1"/>
</dbReference>
<keyword evidence="2" id="KW-1003">Cell membrane</keyword>
<feature type="compositionally biased region" description="Low complexity" evidence="20">
    <location>
        <begin position="796"/>
        <end position="809"/>
    </location>
</feature>
<keyword evidence="14" id="KW-0675">Receptor</keyword>
<keyword evidence="10 18" id="KW-0067">ATP-binding</keyword>
<dbReference type="InterPro" id="IPR024171">
    <property type="entry name" value="SRK-like_kinase"/>
</dbReference>
<evidence type="ECO:0000256" key="12">
    <source>
        <dbReference type="ARBA" id="ARBA00023136"/>
    </source>
</evidence>